<name>A0A1G6EXQ3_9BACT</name>
<dbReference type="Proteomes" id="UP000198771">
    <property type="component" value="Unassembled WGS sequence"/>
</dbReference>
<keyword evidence="5 6" id="KW-0472">Membrane</keyword>
<dbReference type="SUPFAM" id="SSF103481">
    <property type="entry name" value="Multidrug resistance efflux transporter EmrE"/>
    <property type="match status" value="2"/>
</dbReference>
<protein>
    <submittedName>
        <fullName evidence="8">Drug/metabolite transporter, DME family</fullName>
    </submittedName>
</protein>
<proteinExistence type="inferred from homology"/>
<keyword evidence="4 6" id="KW-1133">Transmembrane helix</keyword>
<dbReference type="PANTHER" id="PTHR32322">
    <property type="entry name" value="INNER MEMBRANE TRANSPORTER"/>
    <property type="match status" value="1"/>
</dbReference>
<evidence type="ECO:0000259" key="7">
    <source>
        <dbReference type="Pfam" id="PF00892"/>
    </source>
</evidence>
<evidence type="ECO:0000256" key="6">
    <source>
        <dbReference type="SAM" id="Phobius"/>
    </source>
</evidence>
<organism evidence="8 9">
    <name type="scientific">Desulfonatronum thiosulfatophilum</name>
    <dbReference type="NCBI Taxonomy" id="617002"/>
    <lineage>
        <taxon>Bacteria</taxon>
        <taxon>Pseudomonadati</taxon>
        <taxon>Thermodesulfobacteriota</taxon>
        <taxon>Desulfovibrionia</taxon>
        <taxon>Desulfovibrionales</taxon>
        <taxon>Desulfonatronaceae</taxon>
        <taxon>Desulfonatronum</taxon>
    </lineage>
</organism>
<dbReference type="InterPro" id="IPR037185">
    <property type="entry name" value="EmrE-like"/>
</dbReference>
<feature type="transmembrane region" description="Helical" evidence="6">
    <location>
        <begin position="271"/>
        <end position="289"/>
    </location>
</feature>
<feature type="transmembrane region" description="Helical" evidence="6">
    <location>
        <begin position="156"/>
        <end position="177"/>
    </location>
</feature>
<evidence type="ECO:0000256" key="2">
    <source>
        <dbReference type="ARBA" id="ARBA00007362"/>
    </source>
</evidence>
<dbReference type="GO" id="GO:0016020">
    <property type="term" value="C:membrane"/>
    <property type="evidence" value="ECO:0007669"/>
    <property type="project" value="UniProtKB-SubCell"/>
</dbReference>
<dbReference type="STRING" id="617002.SAMN05660653_03262"/>
<feature type="transmembrane region" description="Helical" evidence="6">
    <location>
        <begin position="94"/>
        <end position="119"/>
    </location>
</feature>
<keyword evidence="3 6" id="KW-0812">Transmembrane</keyword>
<dbReference type="OrthoDB" id="6707571at2"/>
<evidence type="ECO:0000256" key="3">
    <source>
        <dbReference type="ARBA" id="ARBA00022692"/>
    </source>
</evidence>
<feature type="transmembrane region" description="Helical" evidence="6">
    <location>
        <begin position="43"/>
        <end position="63"/>
    </location>
</feature>
<keyword evidence="9" id="KW-1185">Reference proteome</keyword>
<feature type="transmembrane region" description="Helical" evidence="6">
    <location>
        <begin position="184"/>
        <end position="203"/>
    </location>
</feature>
<gene>
    <name evidence="8" type="ORF">SAMN05660653_03262</name>
</gene>
<comment type="subcellular location">
    <subcellularLocation>
        <location evidence="1">Membrane</location>
        <topology evidence="1">Multi-pass membrane protein</topology>
    </subcellularLocation>
</comment>
<feature type="transmembrane region" description="Helical" evidence="6">
    <location>
        <begin position="12"/>
        <end position="31"/>
    </location>
</feature>
<dbReference type="Pfam" id="PF00892">
    <property type="entry name" value="EamA"/>
    <property type="match status" value="2"/>
</dbReference>
<reference evidence="8 9" key="1">
    <citation type="submission" date="2016-10" db="EMBL/GenBank/DDBJ databases">
        <authorList>
            <person name="de Groot N.N."/>
        </authorList>
    </citation>
    <scope>NUCLEOTIDE SEQUENCE [LARGE SCALE GENOMIC DNA]</scope>
    <source>
        <strain evidence="8 9">ASO4-2</strain>
    </source>
</reference>
<feature type="domain" description="EamA" evidence="7">
    <location>
        <begin position="10"/>
        <end position="142"/>
    </location>
</feature>
<evidence type="ECO:0000256" key="5">
    <source>
        <dbReference type="ARBA" id="ARBA00023136"/>
    </source>
</evidence>
<dbReference type="PANTHER" id="PTHR32322:SF2">
    <property type="entry name" value="EAMA DOMAIN-CONTAINING PROTEIN"/>
    <property type="match status" value="1"/>
</dbReference>
<feature type="transmembrane region" description="Helical" evidence="6">
    <location>
        <begin position="70"/>
        <end position="88"/>
    </location>
</feature>
<accession>A0A1G6EXQ3</accession>
<evidence type="ECO:0000256" key="1">
    <source>
        <dbReference type="ARBA" id="ARBA00004141"/>
    </source>
</evidence>
<dbReference type="InterPro" id="IPR050638">
    <property type="entry name" value="AA-Vitamin_Transporters"/>
</dbReference>
<comment type="similarity">
    <text evidence="2">Belongs to the EamA transporter family.</text>
</comment>
<dbReference type="InterPro" id="IPR000620">
    <property type="entry name" value="EamA_dom"/>
</dbReference>
<dbReference type="Gene3D" id="1.10.3730.20">
    <property type="match status" value="1"/>
</dbReference>
<evidence type="ECO:0000313" key="8">
    <source>
        <dbReference type="EMBL" id="SDB62178.1"/>
    </source>
</evidence>
<evidence type="ECO:0000256" key="4">
    <source>
        <dbReference type="ARBA" id="ARBA00022989"/>
    </source>
</evidence>
<feature type="domain" description="EamA" evidence="7">
    <location>
        <begin position="160"/>
        <end position="288"/>
    </location>
</feature>
<dbReference type="AlphaFoldDB" id="A0A1G6EXQ3"/>
<feature type="transmembrane region" description="Helical" evidence="6">
    <location>
        <begin position="215"/>
        <end position="234"/>
    </location>
</feature>
<feature type="transmembrane region" description="Helical" evidence="6">
    <location>
        <begin position="126"/>
        <end position="144"/>
    </location>
</feature>
<sequence length="300" mass="32443">MIVLNETKVGYAYVLLAATLWGLIGPFAKLAFQEGVTPLEVAFWRATLGAFFFGLHVLVIGKWRVKGHDVPAFVFFGLICVGLFYGAFQKAVDLGGASMAAVLLYTAPAWVALLARLFLGEQLGNLKLFALAATLLGVLGVSLGPDGIKALHNGSWNQAAIGYGLLSGLTYALYYIFGKRYLEGYSAATVMVYALPIGAIALYPWVEFQDKTATAWYALVVLAFVSTYGAFLAYSAGLRRLEATRASVVATFEPVVAAFVAYIWWDERLGPLGLTGSVLIITAVLVMVWSKSVPRRRKSC</sequence>
<evidence type="ECO:0000313" key="9">
    <source>
        <dbReference type="Proteomes" id="UP000198771"/>
    </source>
</evidence>
<dbReference type="EMBL" id="FMXO01000031">
    <property type="protein sequence ID" value="SDB62178.1"/>
    <property type="molecule type" value="Genomic_DNA"/>
</dbReference>
<feature type="transmembrane region" description="Helical" evidence="6">
    <location>
        <begin position="246"/>
        <end position="265"/>
    </location>
</feature>
<dbReference type="RefSeq" id="WP_092124001.1">
    <property type="nucleotide sequence ID" value="NZ_FMXO01000031.1"/>
</dbReference>